<keyword evidence="3" id="KW-1185">Reference proteome</keyword>
<proteinExistence type="predicted"/>
<keyword evidence="1" id="KW-0812">Transmembrane</keyword>
<organism evidence="2 3">
    <name type="scientific">Takifugu rubripes</name>
    <name type="common">Japanese pufferfish</name>
    <name type="synonym">Fugu rubripes</name>
    <dbReference type="NCBI Taxonomy" id="31033"/>
    <lineage>
        <taxon>Eukaryota</taxon>
        <taxon>Metazoa</taxon>
        <taxon>Chordata</taxon>
        <taxon>Craniata</taxon>
        <taxon>Vertebrata</taxon>
        <taxon>Euteleostomi</taxon>
        <taxon>Actinopterygii</taxon>
        <taxon>Neopterygii</taxon>
        <taxon>Teleostei</taxon>
        <taxon>Neoteleostei</taxon>
        <taxon>Acanthomorphata</taxon>
        <taxon>Eupercaria</taxon>
        <taxon>Tetraodontiformes</taxon>
        <taxon>Tetradontoidea</taxon>
        <taxon>Tetraodontidae</taxon>
        <taxon>Takifugu</taxon>
    </lineage>
</organism>
<dbReference type="InParanoid" id="A0A674P2E4"/>
<dbReference type="AlphaFoldDB" id="A0A674P2E4"/>
<evidence type="ECO:0000313" key="3">
    <source>
        <dbReference type="Proteomes" id="UP000005226"/>
    </source>
</evidence>
<dbReference type="GeneTree" id="ENSGT00940000155439"/>
<protein>
    <submittedName>
        <fullName evidence="2">Uncharacterized protein</fullName>
    </submittedName>
</protein>
<dbReference type="GO" id="GO:0005247">
    <property type="term" value="F:voltage-gated chloride channel activity"/>
    <property type="evidence" value="ECO:0007669"/>
    <property type="project" value="TreeGrafter"/>
</dbReference>
<reference evidence="2 3" key="1">
    <citation type="journal article" date="2011" name="Genome Biol. Evol.">
        <title>Integration of the genetic map and genome assembly of fugu facilitates insights into distinct features of genome evolution in teleosts and mammals.</title>
        <authorList>
            <person name="Kai W."/>
            <person name="Kikuchi K."/>
            <person name="Tohari S."/>
            <person name="Chew A.K."/>
            <person name="Tay A."/>
            <person name="Fujiwara A."/>
            <person name="Hosoya S."/>
            <person name="Suetake H."/>
            <person name="Naruse K."/>
            <person name="Brenner S."/>
            <person name="Suzuki Y."/>
            <person name="Venkatesh B."/>
        </authorList>
    </citation>
    <scope>NUCLEOTIDE SEQUENCE [LARGE SCALE GENOMIC DNA]</scope>
</reference>
<reference evidence="2" key="2">
    <citation type="submission" date="2025-08" db="UniProtKB">
        <authorList>
            <consortium name="Ensembl"/>
        </authorList>
    </citation>
    <scope>IDENTIFICATION</scope>
</reference>
<dbReference type="InterPro" id="IPR050970">
    <property type="entry name" value="Cl_channel_volt-gated"/>
</dbReference>
<dbReference type="PANTHER" id="PTHR45720:SF14">
    <property type="entry name" value="CHLORIDE CHANNEL PROTEIN 2"/>
    <property type="match status" value="1"/>
</dbReference>
<name>A0A674P2E4_TAKRU</name>
<dbReference type="InterPro" id="IPR014743">
    <property type="entry name" value="Cl-channel_core"/>
</dbReference>
<accession>A0A674P2E4</accession>
<dbReference type="Gene3D" id="1.10.3080.10">
    <property type="entry name" value="Clc chloride channel"/>
    <property type="match status" value="1"/>
</dbReference>
<feature type="transmembrane region" description="Helical" evidence="1">
    <location>
        <begin position="62"/>
        <end position="83"/>
    </location>
</feature>
<dbReference type="PANTHER" id="PTHR45720">
    <property type="entry name" value="CHLORIDE CHANNEL PROTEIN 2"/>
    <property type="match status" value="1"/>
</dbReference>
<keyword evidence="1" id="KW-1133">Transmembrane helix</keyword>
<dbReference type="GO" id="GO:0005886">
    <property type="term" value="C:plasma membrane"/>
    <property type="evidence" value="ECO:0007669"/>
    <property type="project" value="TreeGrafter"/>
</dbReference>
<dbReference type="SUPFAM" id="SSF81340">
    <property type="entry name" value="Clc chloride channel"/>
    <property type="match status" value="1"/>
</dbReference>
<reference evidence="2" key="3">
    <citation type="submission" date="2025-09" db="UniProtKB">
        <authorList>
            <consortium name="Ensembl"/>
        </authorList>
    </citation>
    <scope>IDENTIFICATION</scope>
</reference>
<keyword evidence="1" id="KW-0472">Membrane</keyword>
<feature type="transmembrane region" description="Helical" evidence="1">
    <location>
        <begin position="103"/>
        <end position="122"/>
    </location>
</feature>
<dbReference type="Ensembl" id="ENSTRUT00000060113.1">
    <property type="protein sequence ID" value="ENSTRUP00000079946.1"/>
    <property type="gene ID" value="ENSTRUG00000030762.1"/>
</dbReference>
<dbReference type="Proteomes" id="UP000005226">
    <property type="component" value="Chromosome 22"/>
</dbReference>
<evidence type="ECO:0000313" key="2">
    <source>
        <dbReference type="Ensembl" id="ENSTRUP00000079946.1"/>
    </source>
</evidence>
<sequence length="213" mass="23535">MWCWRWMKMSSRSTSSFTDACAAPTHAFNVPQEPFETSLLLWSSVCASRCQKFLILRVGEDWIFLILLGLLMALVSWVMDYAIPQKWMYAGLDSNLLLQYLAWVTYPVVLITFSAGFTQILAPQAVGIPEMKTILRGCGMPLGKEGSSSASRSLPPPSYSEFWLCGTRTKVGLAGPGLAGPGLAGPSSTRGCWGTWLWTGTRLFLSRDHHCSL</sequence>
<evidence type="ECO:0000256" key="1">
    <source>
        <dbReference type="SAM" id="Phobius"/>
    </source>
</evidence>